<comment type="similarity">
    <text evidence="1">Belongs to the myoviridae tail sheath protein family.</text>
</comment>
<organism evidence="4 5">
    <name type="scientific">Microbacterium pumilum</name>
    <dbReference type="NCBI Taxonomy" id="344165"/>
    <lineage>
        <taxon>Bacteria</taxon>
        <taxon>Bacillati</taxon>
        <taxon>Actinomycetota</taxon>
        <taxon>Actinomycetes</taxon>
        <taxon>Micrococcales</taxon>
        <taxon>Microbacteriaceae</taxon>
        <taxon>Microbacterium</taxon>
    </lineage>
</organism>
<gene>
    <name evidence="4" type="ORF">GCM10009777_36230</name>
</gene>
<evidence type="ECO:0000259" key="3">
    <source>
        <dbReference type="Pfam" id="PF17482"/>
    </source>
</evidence>
<comment type="caution">
    <text evidence="4">The sequence shown here is derived from an EMBL/GenBank/DDBJ whole genome shotgun (WGS) entry which is preliminary data.</text>
</comment>
<dbReference type="Gene3D" id="3.40.50.11780">
    <property type="match status" value="2"/>
</dbReference>
<reference evidence="4 5" key="1">
    <citation type="journal article" date="2019" name="Int. J. Syst. Evol. Microbiol.">
        <title>The Global Catalogue of Microorganisms (GCM) 10K type strain sequencing project: providing services to taxonomists for standard genome sequencing and annotation.</title>
        <authorList>
            <consortium name="The Broad Institute Genomics Platform"/>
            <consortium name="The Broad Institute Genome Sequencing Center for Infectious Disease"/>
            <person name="Wu L."/>
            <person name="Ma J."/>
        </authorList>
    </citation>
    <scope>NUCLEOTIDE SEQUENCE [LARGE SCALE GENOMIC DNA]</scope>
    <source>
        <strain evidence="4 5">JCM 14902</strain>
    </source>
</reference>
<dbReference type="PANTHER" id="PTHR35861:SF1">
    <property type="entry name" value="PHAGE TAIL SHEATH PROTEIN"/>
    <property type="match status" value="1"/>
</dbReference>
<evidence type="ECO:0000256" key="1">
    <source>
        <dbReference type="ARBA" id="ARBA00008005"/>
    </source>
</evidence>
<evidence type="ECO:0000259" key="2">
    <source>
        <dbReference type="Pfam" id="PF04984"/>
    </source>
</evidence>
<keyword evidence="5" id="KW-1185">Reference proteome</keyword>
<dbReference type="Proteomes" id="UP001500326">
    <property type="component" value="Unassembled WGS sequence"/>
</dbReference>
<protein>
    <recommendedName>
        <fullName evidence="6">Tail sheath protein C-terminal domain-containing protein</fullName>
    </recommendedName>
</protein>
<feature type="domain" description="Tail sheath protein C-terminal" evidence="3">
    <location>
        <begin position="551"/>
        <end position="656"/>
    </location>
</feature>
<dbReference type="InterPro" id="IPR052042">
    <property type="entry name" value="Tail_sheath_structural"/>
</dbReference>
<evidence type="ECO:0008006" key="6">
    <source>
        <dbReference type="Google" id="ProtNLM"/>
    </source>
</evidence>
<dbReference type="Pfam" id="PF04984">
    <property type="entry name" value="Phage_sheath_1"/>
    <property type="match status" value="1"/>
</dbReference>
<feature type="domain" description="Tail sheath protein subtilisin-like" evidence="2">
    <location>
        <begin position="433"/>
        <end position="549"/>
    </location>
</feature>
<dbReference type="Pfam" id="PF17482">
    <property type="entry name" value="Phage_sheath_1C"/>
    <property type="match status" value="1"/>
</dbReference>
<dbReference type="PANTHER" id="PTHR35861">
    <property type="match status" value="1"/>
</dbReference>
<sequence>MIVTTASGAPGHPGVYLAQPRTRTVLRPERLDIAGFVGVALRGPVDEPVRIERWSEFERLFGGLERTPGGPLRMLPYAVSTFFRQGGRAAYVLRVAPHGDEGPTSLDATARFRLTLPSGQEASLIAADEGLWGNRLVVRLHYRVDQRLEAEVRDDGVLVLPPGANAPAGSLLRLRHPDAVVDPAMRWVASVDARLPRGSPQPVRLDEAAALVAGTRAKVDVVTGALQIDDLSRPDLGGEYLGGLGLRPDHPRWIHTVLMEGRPARTDGDAAARRHLLAPVDDWSDLDFAPPPELSPIDAELIGKGGDRSPLIDGSAFFDPGFVDFHTIDEDSGPDDPDPHVGVDRMARVREIGLLCVPDLTWDGYAPVPEPPTHHPLKPLPCRCRSCAADEPQTDFHTVVSVGGGLDARNADDLDKLAARQERVVELARACGRFVALLDVPDQLSVAQIAEWRSRFDTSYAAAYHPWLAVADPVDGRAIPLPPSAYAAGIIAERESRLGLSWGPANELAAGAVRAEAVVTDAAHDNLHALGINVYRAERDGFRLSAARTLSTDPDYRQLSVRRLMTMLRLTLQRQCADLAFEPNTAELRERLRQMVTSLLRDLARQGAFAGRTEDDSFFVRCGDDLNPPESQALGRLIAEIGVAPAVPLEYILVRIARDPDGSLTVVRDGR</sequence>
<dbReference type="RefSeq" id="WP_344065602.1">
    <property type="nucleotide sequence ID" value="NZ_BAAAOH010000001.1"/>
</dbReference>
<dbReference type="InterPro" id="IPR035089">
    <property type="entry name" value="Phage_sheath_subtilisin"/>
</dbReference>
<proteinExistence type="inferred from homology"/>
<dbReference type="EMBL" id="BAAAOH010000001">
    <property type="protein sequence ID" value="GAA1996251.1"/>
    <property type="molecule type" value="Genomic_DNA"/>
</dbReference>
<name>A0ABN2T0U9_9MICO</name>
<evidence type="ECO:0000313" key="4">
    <source>
        <dbReference type="EMBL" id="GAA1996251.1"/>
    </source>
</evidence>
<accession>A0ABN2T0U9</accession>
<dbReference type="InterPro" id="IPR020287">
    <property type="entry name" value="Tail_sheath_C"/>
</dbReference>
<evidence type="ECO:0000313" key="5">
    <source>
        <dbReference type="Proteomes" id="UP001500326"/>
    </source>
</evidence>